<proteinExistence type="predicted"/>
<organism evidence="1">
    <name type="scientific">metagenome</name>
    <dbReference type="NCBI Taxonomy" id="256318"/>
    <lineage>
        <taxon>unclassified sequences</taxon>
        <taxon>metagenomes</taxon>
    </lineage>
</organism>
<evidence type="ECO:0000313" key="1">
    <source>
        <dbReference type="EMBL" id="SUS07707.1"/>
    </source>
</evidence>
<gene>
    <name evidence="1" type="ORF">DF3PB_4930001</name>
</gene>
<reference evidence="1" key="1">
    <citation type="submission" date="2018-07" db="EMBL/GenBank/DDBJ databases">
        <authorList>
            <person name="Quirk P.G."/>
            <person name="Krulwich T.A."/>
        </authorList>
    </citation>
    <scope>NUCLEOTIDE SEQUENCE</scope>
</reference>
<accession>A0A380TI67</accession>
<sequence>MISEEKIELPPPTAPENIPVSALGFEDTETATHFSYVLADVVRAVSRYIDLSRLDGITIAYDYDVALADLDRGYEGIRPLTRTNDDTAVGVAMAPAVLRSSVVKGHLIFYAPAVLPIEDKSHERFNQALYLIAHECAHIEDLKRRDDRFPGTILQQQIYDYEEVLFASIVAVLWEEYAACRTSAIFGDGQGSAYEECLIGALSAARDEAYAAIRAYRLHGDIKRVLEEAGRPLCEPLRFAAYLLGHLDGRQEDWGVVPQARDRLAECDYASYVDRLATALRELWATRDSWESLDVFTPLKEIAHEVLAEGGMTITRLPDGQARVDIPFRPETMPQPA</sequence>
<dbReference type="AlphaFoldDB" id="A0A380TI67"/>
<protein>
    <submittedName>
        <fullName evidence="1">Uncharacterized protein</fullName>
    </submittedName>
</protein>
<dbReference type="EMBL" id="UIDG01000438">
    <property type="protein sequence ID" value="SUS07707.1"/>
    <property type="molecule type" value="Genomic_DNA"/>
</dbReference>
<name>A0A380TI67_9ZZZZ</name>